<proteinExistence type="predicted"/>
<dbReference type="PANTHER" id="PTHR46889:SF4">
    <property type="entry name" value="TRANSPOSASE INSO FOR INSERTION SEQUENCE ELEMENT IS911B-RELATED"/>
    <property type="match status" value="1"/>
</dbReference>
<organism evidence="1 3">
    <name type="scientific">Arcanobacterium buesumense</name>
    <dbReference type="NCBI Taxonomy" id="2722751"/>
    <lineage>
        <taxon>Bacteria</taxon>
        <taxon>Bacillati</taxon>
        <taxon>Actinomycetota</taxon>
        <taxon>Actinomycetes</taxon>
        <taxon>Actinomycetales</taxon>
        <taxon>Actinomycetaceae</taxon>
        <taxon>Arcanobacterium</taxon>
    </lineage>
</organism>
<dbReference type="InterPro" id="IPR036397">
    <property type="entry name" value="RNaseH_sf"/>
</dbReference>
<evidence type="ECO:0008006" key="4">
    <source>
        <dbReference type="Google" id="ProtNLM"/>
    </source>
</evidence>
<dbReference type="InterPro" id="IPR012337">
    <property type="entry name" value="RNaseH-like_sf"/>
</dbReference>
<protein>
    <recommendedName>
        <fullName evidence="4">Integrase catalytic domain-containing protein</fullName>
    </recommendedName>
</protein>
<dbReference type="Proteomes" id="UP000502298">
    <property type="component" value="Chromosome"/>
</dbReference>
<dbReference type="AlphaFoldDB" id="A0A6H2EK80"/>
<dbReference type="EMBL" id="CP050804">
    <property type="protein sequence ID" value="QJC21084.1"/>
    <property type="molecule type" value="Genomic_DNA"/>
</dbReference>
<accession>A0A6H2EK80</accession>
<sequence>MDIRPDLLQRNFSATAPNQLWVADITYVRTSRGFVYAAFVTNVVSRRIAG</sequence>
<dbReference type="RefSeq" id="WP_168917020.1">
    <property type="nucleotide sequence ID" value="NZ_CP050804.1"/>
</dbReference>
<dbReference type="Gene3D" id="3.30.420.10">
    <property type="entry name" value="Ribonuclease H-like superfamily/Ribonuclease H"/>
    <property type="match status" value="1"/>
</dbReference>
<evidence type="ECO:0000313" key="3">
    <source>
        <dbReference type="Proteomes" id="UP000502298"/>
    </source>
</evidence>
<dbReference type="GO" id="GO:0003676">
    <property type="term" value="F:nucleic acid binding"/>
    <property type="evidence" value="ECO:0007669"/>
    <property type="project" value="InterPro"/>
</dbReference>
<dbReference type="KEGG" id="arca:HC352_00160"/>
<evidence type="ECO:0000313" key="2">
    <source>
        <dbReference type="EMBL" id="QJC21084.1"/>
    </source>
</evidence>
<gene>
    <name evidence="1" type="ORF">HC352_00125</name>
    <name evidence="2" type="ORF">HC352_00160</name>
</gene>
<name>A0A6H2EK80_9ACTO</name>
<dbReference type="InterPro" id="IPR050900">
    <property type="entry name" value="Transposase_IS3/IS150/IS904"/>
</dbReference>
<evidence type="ECO:0000313" key="1">
    <source>
        <dbReference type="EMBL" id="QJC21077.1"/>
    </source>
</evidence>
<dbReference type="PANTHER" id="PTHR46889">
    <property type="entry name" value="TRANSPOSASE INSF FOR INSERTION SEQUENCE IS3B-RELATED"/>
    <property type="match status" value="1"/>
</dbReference>
<reference evidence="1 3" key="1">
    <citation type="submission" date="2020-03" db="EMBL/GenBank/DDBJ databases">
        <title>Complete genome of Arcanobacterium buesumensis sp. nov. strain 2701.</title>
        <authorList>
            <person name="Borowiak M."/>
            <person name="Alssahen M."/>
            <person name="Laemmler C."/>
            <person name="Malorny B."/>
            <person name="Hassan A."/>
            <person name="Prenger-Berninghoff E."/>
            <person name="Ploetz M."/>
            <person name="Abdulmawjood A."/>
        </authorList>
    </citation>
    <scope>NUCLEOTIDE SEQUENCE [LARGE SCALE GENOMIC DNA]</scope>
    <source>
        <strain evidence="1 3">2701</strain>
    </source>
</reference>
<dbReference type="EMBL" id="CP050804">
    <property type="protein sequence ID" value="QJC21077.1"/>
    <property type="molecule type" value="Genomic_DNA"/>
</dbReference>
<keyword evidence="3" id="KW-1185">Reference proteome</keyword>
<dbReference type="SUPFAM" id="SSF53098">
    <property type="entry name" value="Ribonuclease H-like"/>
    <property type="match status" value="1"/>
</dbReference>
<dbReference type="KEGG" id="arca:HC352_00125"/>